<protein>
    <submittedName>
        <fullName evidence="2">Nucleoside-diphosphate-sugar epimerase</fullName>
    </submittedName>
</protein>
<dbReference type="OrthoDB" id="751203at2"/>
<dbReference type="InterPro" id="IPR051783">
    <property type="entry name" value="NAD(P)-dependent_oxidoreduct"/>
</dbReference>
<dbReference type="Gene3D" id="3.40.50.720">
    <property type="entry name" value="NAD(P)-binding Rossmann-like Domain"/>
    <property type="match status" value="1"/>
</dbReference>
<feature type="domain" description="NAD-dependent epimerase/dehydratase" evidence="1">
    <location>
        <begin position="11"/>
        <end position="168"/>
    </location>
</feature>
<dbReference type="SUPFAM" id="SSF51735">
    <property type="entry name" value="NAD(P)-binding Rossmann-fold domains"/>
    <property type="match status" value="1"/>
</dbReference>
<organism evidence="2 3">
    <name type="scientific">Flagellimonas taeanensis</name>
    <dbReference type="NCBI Taxonomy" id="1005926"/>
    <lineage>
        <taxon>Bacteria</taxon>
        <taxon>Pseudomonadati</taxon>
        <taxon>Bacteroidota</taxon>
        <taxon>Flavobacteriia</taxon>
        <taxon>Flavobacteriales</taxon>
        <taxon>Flavobacteriaceae</taxon>
        <taxon>Flagellimonas</taxon>
    </lineage>
</organism>
<proteinExistence type="predicted"/>
<dbReference type="Pfam" id="PF01370">
    <property type="entry name" value="Epimerase"/>
    <property type="match status" value="1"/>
</dbReference>
<accession>A0A1M6Y8R5</accession>
<gene>
    <name evidence="2" type="ORF">SAMN05216293_2781</name>
</gene>
<reference evidence="2 3" key="1">
    <citation type="submission" date="2016-11" db="EMBL/GenBank/DDBJ databases">
        <authorList>
            <person name="Varghese N."/>
            <person name="Submissions S."/>
        </authorList>
    </citation>
    <scope>NUCLEOTIDE SEQUENCE [LARGE SCALE GENOMIC DNA]</scope>
    <source>
        <strain evidence="2 3">CGMCC 1.12174</strain>
    </source>
</reference>
<dbReference type="GO" id="GO:0005737">
    <property type="term" value="C:cytoplasm"/>
    <property type="evidence" value="ECO:0007669"/>
    <property type="project" value="TreeGrafter"/>
</dbReference>
<dbReference type="AlphaFoldDB" id="A0A1M6Y8R5"/>
<dbReference type="PANTHER" id="PTHR48079:SF6">
    <property type="entry name" value="NAD(P)-BINDING DOMAIN-CONTAINING PROTEIN-RELATED"/>
    <property type="match status" value="1"/>
</dbReference>
<dbReference type="STRING" id="1055723.SAMN05216293_2781"/>
<dbReference type="GO" id="GO:0004029">
    <property type="term" value="F:aldehyde dehydrogenase (NAD+) activity"/>
    <property type="evidence" value="ECO:0007669"/>
    <property type="project" value="TreeGrafter"/>
</dbReference>
<sequence>MSKKIGVLGCGWLGLPLARQLAGNSHQVYGTTTSSDKLIVLQKEGIAPYLISLSSTEIHGDIEGFLSHVDILIINVPPRLRGNNAESFFKKMELLLDEVKKSPVTKILFISSTSVYGDIEGEVTEETLPKPTTESGKQLLDSEELFKNVDSLQTTVIRFGGLIGPERHPVTMLSGRENLSNGDDPVNLIHQDDCIRMIVNVIDEQLWGRTFNGVYPLHPTKRDYYSSEAKRRGIPPPTYKVETPIKRGKTVTSMHFDQGHPIFKTSIGS</sequence>
<dbReference type="InterPro" id="IPR001509">
    <property type="entry name" value="Epimerase_deHydtase"/>
</dbReference>
<dbReference type="RefSeq" id="WP_072880868.1">
    <property type="nucleotide sequence ID" value="NZ_FOKU01000005.1"/>
</dbReference>
<dbReference type="Proteomes" id="UP000184031">
    <property type="component" value="Unassembled WGS sequence"/>
</dbReference>
<dbReference type="EMBL" id="FRAT01000007">
    <property type="protein sequence ID" value="SHL14680.1"/>
    <property type="molecule type" value="Genomic_DNA"/>
</dbReference>
<evidence type="ECO:0000259" key="1">
    <source>
        <dbReference type="Pfam" id="PF01370"/>
    </source>
</evidence>
<dbReference type="PANTHER" id="PTHR48079">
    <property type="entry name" value="PROTEIN YEEZ"/>
    <property type="match status" value="1"/>
</dbReference>
<dbReference type="CDD" id="cd05266">
    <property type="entry name" value="SDR_a4"/>
    <property type="match status" value="1"/>
</dbReference>
<evidence type="ECO:0000313" key="3">
    <source>
        <dbReference type="Proteomes" id="UP000184031"/>
    </source>
</evidence>
<evidence type="ECO:0000313" key="2">
    <source>
        <dbReference type="EMBL" id="SHL14680.1"/>
    </source>
</evidence>
<name>A0A1M6Y8R5_9FLAO</name>
<dbReference type="InterPro" id="IPR036291">
    <property type="entry name" value="NAD(P)-bd_dom_sf"/>
</dbReference>
<comment type="caution">
    <text evidence="2">The sequence shown here is derived from an EMBL/GenBank/DDBJ whole genome shotgun (WGS) entry which is preliminary data.</text>
</comment>